<name>A0AA49JFW4_9BACT</name>
<sequence length="45" mass="5184">MIRIASNNQSYIEDCEMCCNPIEVRFTVDATQEVVISFEATRLDQ</sequence>
<proteinExistence type="predicted"/>
<dbReference type="Pfam" id="PF14255">
    <property type="entry name" value="Zn_ribbon_21"/>
    <property type="match status" value="1"/>
</dbReference>
<reference evidence="1" key="2">
    <citation type="journal article" date="2024" name="Antonie Van Leeuwenhoek">
        <title>Roseihalotalea indica gen. nov., sp. nov., a halophilic Bacteroidetes from mesopelagic Southwest Indian Ocean with higher carbohydrate metabolic potential.</title>
        <authorList>
            <person name="Chen B."/>
            <person name="Zhang M."/>
            <person name="Lin D."/>
            <person name="Ye J."/>
            <person name="Tang K."/>
        </authorList>
    </citation>
    <scope>NUCLEOTIDE SEQUENCE</scope>
    <source>
        <strain evidence="1">TK19036</strain>
    </source>
</reference>
<dbReference type="AlphaFoldDB" id="A0AA49JFW4"/>
<gene>
    <name evidence="1" type="ORF">K4G66_24450</name>
</gene>
<dbReference type="InterPro" id="IPR025990">
    <property type="entry name" value="zinc_ribbon_bacterial"/>
</dbReference>
<accession>A0AA49JFW4</accession>
<organism evidence="1">
    <name type="scientific">Roseihalotalea indica</name>
    <dbReference type="NCBI Taxonomy" id="2867963"/>
    <lineage>
        <taxon>Bacteria</taxon>
        <taxon>Pseudomonadati</taxon>
        <taxon>Bacteroidota</taxon>
        <taxon>Cytophagia</taxon>
        <taxon>Cytophagales</taxon>
        <taxon>Catalimonadaceae</taxon>
        <taxon>Roseihalotalea</taxon>
    </lineage>
</organism>
<dbReference type="EMBL" id="CP120682">
    <property type="protein sequence ID" value="WKN35530.1"/>
    <property type="molecule type" value="Genomic_DNA"/>
</dbReference>
<evidence type="ECO:0000313" key="1">
    <source>
        <dbReference type="EMBL" id="WKN35530.1"/>
    </source>
</evidence>
<reference evidence="1" key="1">
    <citation type="journal article" date="2023" name="Comput. Struct. Biotechnol. J.">
        <title>Discovery of a novel marine Bacteroidetes with a rich repertoire of carbohydrate-active enzymes.</title>
        <authorList>
            <person name="Chen B."/>
            <person name="Liu G."/>
            <person name="Chen Q."/>
            <person name="Wang H."/>
            <person name="Liu L."/>
            <person name="Tang K."/>
        </authorList>
    </citation>
    <scope>NUCLEOTIDE SEQUENCE</scope>
    <source>
        <strain evidence="1">TK19036</strain>
    </source>
</reference>
<protein>
    <submittedName>
        <fullName evidence="1">CPXCG motif-containing cysteine-rich protein</fullName>
    </submittedName>
</protein>